<dbReference type="Gene3D" id="1.10.1750.10">
    <property type="match status" value="1"/>
</dbReference>
<reference evidence="1 2" key="1">
    <citation type="journal article" date="2016" name="Nat. Commun.">
        <title>Thousands of microbial genomes shed light on interconnected biogeochemical processes in an aquifer system.</title>
        <authorList>
            <person name="Anantharaman K."/>
            <person name="Brown C.T."/>
            <person name="Hug L.A."/>
            <person name="Sharon I."/>
            <person name="Castelle C.J."/>
            <person name="Probst A.J."/>
            <person name="Thomas B.C."/>
            <person name="Singh A."/>
            <person name="Wilkins M.J."/>
            <person name="Karaoz U."/>
            <person name="Brodie E.L."/>
            <person name="Williams K.H."/>
            <person name="Hubbard S.S."/>
            <person name="Banfield J.F."/>
        </authorList>
    </citation>
    <scope>NUCLEOTIDE SEQUENCE [LARGE SCALE GENOMIC DNA]</scope>
</reference>
<comment type="caution">
    <text evidence="1">The sequence shown here is derived from an EMBL/GenBank/DDBJ whole genome shotgun (WGS) entry which is preliminary data.</text>
</comment>
<accession>A0A1G2N627</accession>
<proteinExistence type="predicted"/>
<name>A0A1G2N627_9BACT</name>
<sequence>MNENDQIRRAIVNEVCKEFDLKDPKEIRSGKKSTSLPRRVASYLMRQHFEQTGNDTSKTLGIVSPSNVWTGVNMVRGIVEKNKEGDRELIEKINRIQATVLASTDLHPTPVLTTALI</sequence>
<protein>
    <recommendedName>
        <fullName evidence="3">Chromosomal replication initiator DnaA C-terminal domain-containing protein</fullName>
    </recommendedName>
</protein>
<organism evidence="1 2">
    <name type="scientific">Candidatus Taylorbacteria bacterium RIFCSPLOWO2_01_FULL_44_26</name>
    <dbReference type="NCBI Taxonomy" id="1802318"/>
    <lineage>
        <taxon>Bacteria</taxon>
        <taxon>Candidatus Tayloriibacteriota</taxon>
    </lineage>
</organism>
<dbReference type="EMBL" id="MHRW01000011">
    <property type="protein sequence ID" value="OHA30742.1"/>
    <property type="molecule type" value="Genomic_DNA"/>
</dbReference>
<gene>
    <name evidence="1" type="ORF">A3B11_02000</name>
</gene>
<evidence type="ECO:0000313" key="1">
    <source>
        <dbReference type="EMBL" id="OHA30742.1"/>
    </source>
</evidence>
<dbReference type="GO" id="GO:0043565">
    <property type="term" value="F:sequence-specific DNA binding"/>
    <property type="evidence" value="ECO:0007669"/>
    <property type="project" value="InterPro"/>
</dbReference>
<evidence type="ECO:0008006" key="3">
    <source>
        <dbReference type="Google" id="ProtNLM"/>
    </source>
</evidence>
<dbReference type="Proteomes" id="UP000176365">
    <property type="component" value="Unassembled WGS sequence"/>
</dbReference>
<evidence type="ECO:0000313" key="2">
    <source>
        <dbReference type="Proteomes" id="UP000176365"/>
    </source>
</evidence>
<dbReference type="SUPFAM" id="SSF48295">
    <property type="entry name" value="TrpR-like"/>
    <property type="match status" value="1"/>
</dbReference>
<dbReference type="AlphaFoldDB" id="A0A1G2N627"/>
<dbReference type="InterPro" id="IPR010921">
    <property type="entry name" value="Trp_repressor/repl_initiator"/>
</dbReference>